<reference evidence="5" key="1">
    <citation type="submission" date="2017-02" db="UniProtKB">
        <authorList>
            <consortium name="WormBaseParasite"/>
        </authorList>
    </citation>
    <scope>IDENTIFICATION</scope>
</reference>
<dbReference type="AlphaFoldDB" id="A0A0N4UC42"/>
<name>A0A0N4UC42_DRAME</name>
<dbReference type="OrthoDB" id="5831864at2759"/>
<protein>
    <submittedName>
        <fullName evidence="5">CPXV044 protein</fullName>
    </submittedName>
</protein>
<reference evidence="2 4" key="2">
    <citation type="submission" date="2018-11" db="EMBL/GenBank/DDBJ databases">
        <authorList>
            <consortium name="Pathogen Informatics"/>
        </authorList>
    </citation>
    <scope>NUCLEOTIDE SEQUENCE [LARGE SCALE GENOMIC DNA]</scope>
</reference>
<proteinExistence type="predicted"/>
<dbReference type="Proteomes" id="UP000038040">
    <property type="component" value="Unplaced"/>
</dbReference>
<organism evidence="3 5">
    <name type="scientific">Dracunculus medinensis</name>
    <name type="common">Guinea worm</name>
    <dbReference type="NCBI Taxonomy" id="318479"/>
    <lineage>
        <taxon>Eukaryota</taxon>
        <taxon>Metazoa</taxon>
        <taxon>Ecdysozoa</taxon>
        <taxon>Nematoda</taxon>
        <taxon>Chromadorea</taxon>
        <taxon>Rhabditida</taxon>
        <taxon>Spirurina</taxon>
        <taxon>Dracunculoidea</taxon>
        <taxon>Dracunculidae</taxon>
        <taxon>Dracunculus</taxon>
    </lineage>
</organism>
<accession>A0A0N4UC42</accession>
<evidence type="ECO:0000256" key="1">
    <source>
        <dbReference type="SAM" id="Phobius"/>
    </source>
</evidence>
<evidence type="ECO:0000313" key="2">
    <source>
        <dbReference type="EMBL" id="VDN58726.1"/>
    </source>
</evidence>
<sequence>MHYSGSHVIAWIILVISTIMLIISFITDYWSSHYLAHNTETFNTNGLWNECRKYAKQFRCINRLSKITNDIREILYYSDDNEWESQQNYDDETIIQRLF</sequence>
<evidence type="ECO:0000313" key="3">
    <source>
        <dbReference type="Proteomes" id="UP000038040"/>
    </source>
</evidence>
<keyword evidence="4" id="KW-1185">Reference proteome</keyword>
<dbReference type="STRING" id="318479.A0A0N4UC42"/>
<evidence type="ECO:0000313" key="4">
    <source>
        <dbReference type="Proteomes" id="UP000274756"/>
    </source>
</evidence>
<dbReference type="Gene3D" id="1.20.140.150">
    <property type="match status" value="1"/>
</dbReference>
<feature type="transmembrane region" description="Helical" evidence="1">
    <location>
        <begin position="6"/>
        <end position="26"/>
    </location>
</feature>
<gene>
    <name evidence="2" type="ORF">DME_LOCUS8699</name>
</gene>
<dbReference type="Proteomes" id="UP000274756">
    <property type="component" value="Unassembled WGS sequence"/>
</dbReference>
<dbReference type="EMBL" id="UYYG01001171">
    <property type="protein sequence ID" value="VDN58726.1"/>
    <property type="molecule type" value="Genomic_DNA"/>
</dbReference>
<keyword evidence="1" id="KW-1133">Transmembrane helix</keyword>
<keyword evidence="1" id="KW-0812">Transmembrane</keyword>
<dbReference type="WBParaSite" id="DME_0000481601-mRNA-1">
    <property type="protein sequence ID" value="DME_0000481601-mRNA-1"/>
    <property type="gene ID" value="DME_0000481601"/>
</dbReference>
<evidence type="ECO:0000313" key="5">
    <source>
        <dbReference type="WBParaSite" id="DME_0000481601-mRNA-1"/>
    </source>
</evidence>
<keyword evidence="1" id="KW-0472">Membrane</keyword>